<dbReference type="PANTHER" id="PTHR43434:SF1">
    <property type="entry name" value="PHOSPHOGLYCOLATE PHOSPHATASE"/>
    <property type="match status" value="1"/>
</dbReference>
<name>A0A1I1RTY4_9GAMM</name>
<feature type="binding site" evidence="10">
    <location>
        <position position="172"/>
    </location>
    <ligand>
        <name>Mg(2+)</name>
        <dbReference type="ChEBI" id="CHEBI:18420"/>
    </ligand>
</feature>
<keyword evidence="6 10" id="KW-0479">Metal-binding</keyword>
<keyword evidence="12" id="KW-1185">Reference proteome</keyword>
<dbReference type="EMBL" id="FOMJ01000004">
    <property type="protein sequence ID" value="SFD37522.1"/>
    <property type="molecule type" value="Genomic_DNA"/>
</dbReference>
<gene>
    <name evidence="11" type="ORF">SAMN05660831_01560</name>
</gene>
<dbReference type="NCBIfam" id="TIGR01449">
    <property type="entry name" value="PGP_bact"/>
    <property type="match status" value="1"/>
</dbReference>
<dbReference type="SFLD" id="SFLDG01129">
    <property type="entry name" value="C1.5:_HAD__Beta-PGM__Phosphata"/>
    <property type="match status" value="1"/>
</dbReference>
<dbReference type="InterPro" id="IPR037512">
    <property type="entry name" value="PGPase_prok"/>
</dbReference>
<dbReference type="InterPro" id="IPR006439">
    <property type="entry name" value="HAD-SF_hydro_IA"/>
</dbReference>
<evidence type="ECO:0000256" key="4">
    <source>
        <dbReference type="ARBA" id="ARBA00006171"/>
    </source>
</evidence>
<dbReference type="UniPathway" id="UPA00865">
    <property type="reaction ID" value="UER00834"/>
</dbReference>
<feature type="active site" description="Nucleophile" evidence="10">
    <location>
        <position position="9"/>
    </location>
</feature>
<dbReference type="NCBIfam" id="TIGR01549">
    <property type="entry name" value="HAD-SF-IA-v1"/>
    <property type="match status" value="1"/>
</dbReference>
<dbReference type="InterPro" id="IPR050155">
    <property type="entry name" value="HAD-like_hydrolase_sf"/>
</dbReference>
<dbReference type="Gene3D" id="1.10.150.240">
    <property type="entry name" value="Putative phosphatase, domain 2"/>
    <property type="match status" value="1"/>
</dbReference>
<proteinExistence type="inferred from homology"/>
<evidence type="ECO:0000256" key="10">
    <source>
        <dbReference type="HAMAP-Rule" id="MF_00495"/>
    </source>
</evidence>
<dbReference type="GO" id="GO:0005975">
    <property type="term" value="P:carbohydrate metabolic process"/>
    <property type="evidence" value="ECO:0007669"/>
    <property type="project" value="InterPro"/>
</dbReference>
<dbReference type="InterPro" id="IPR036412">
    <property type="entry name" value="HAD-like_sf"/>
</dbReference>
<dbReference type="PANTHER" id="PTHR43434">
    <property type="entry name" value="PHOSPHOGLYCOLATE PHOSPHATASE"/>
    <property type="match status" value="1"/>
</dbReference>
<keyword evidence="7 10" id="KW-0378">Hydrolase</keyword>
<dbReference type="Gene3D" id="3.40.50.1000">
    <property type="entry name" value="HAD superfamily/HAD-like"/>
    <property type="match status" value="1"/>
</dbReference>
<dbReference type="InterPro" id="IPR023214">
    <property type="entry name" value="HAD_sf"/>
</dbReference>
<dbReference type="NCBIfam" id="TIGR01509">
    <property type="entry name" value="HAD-SF-IA-v3"/>
    <property type="match status" value="1"/>
</dbReference>
<comment type="function">
    <text evidence="10">Specifically catalyzes the dephosphorylation of 2-phosphoglycolate. Is involved in the dissimilation of the intracellular 2-phosphoglycolate formed during the DNA repair of 3'-phosphoglycolate ends, a major class of DNA lesions induced by oxidative stress.</text>
</comment>
<dbReference type="GO" id="GO:0046295">
    <property type="term" value="P:glycolate biosynthetic process"/>
    <property type="evidence" value="ECO:0007669"/>
    <property type="project" value="UniProtKB-UniRule"/>
</dbReference>
<dbReference type="RefSeq" id="WP_093428196.1">
    <property type="nucleotide sequence ID" value="NZ_FOMJ01000004.1"/>
</dbReference>
<comment type="catalytic activity">
    <reaction evidence="1 10">
        <text>2-phosphoglycolate + H2O = glycolate + phosphate</text>
        <dbReference type="Rhea" id="RHEA:14369"/>
        <dbReference type="ChEBI" id="CHEBI:15377"/>
        <dbReference type="ChEBI" id="CHEBI:29805"/>
        <dbReference type="ChEBI" id="CHEBI:43474"/>
        <dbReference type="ChEBI" id="CHEBI:58033"/>
        <dbReference type="EC" id="3.1.3.18"/>
    </reaction>
</comment>
<dbReference type="GO" id="GO:0005829">
    <property type="term" value="C:cytosol"/>
    <property type="evidence" value="ECO:0007669"/>
    <property type="project" value="TreeGrafter"/>
</dbReference>
<dbReference type="SFLD" id="SFLDG01135">
    <property type="entry name" value="C1.5.6:_HAD__Beta-PGM__Phospha"/>
    <property type="match status" value="1"/>
</dbReference>
<evidence type="ECO:0000256" key="1">
    <source>
        <dbReference type="ARBA" id="ARBA00000830"/>
    </source>
</evidence>
<protein>
    <recommendedName>
        <fullName evidence="5 10">Phosphoglycolate phosphatase</fullName>
        <shortName evidence="10">PGP</shortName>
        <shortName evidence="10">PGPase</shortName>
        <ecNumber evidence="5 10">3.1.3.18</ecNumber>
    </recommendedName>
</protein>
<dbReference type="CDD" id="cd16417">
    <property type="entry name" value="HAD_PGPase"/>
    <property type="match status" value="1"/>
</dbReference>
<evidence type="ECO:0000313" key="12">
    <source>
        <dbReference type="Proteomes" id="UP000198611"/>
    </source>
</evidence>
<dbReference type="Pfam" id="PF00702">
    <property type="entry name" value="Hydrolase"/>
    <property type="match status" value="1"/>
</dbReference>
<dbReference type="InterPro" id="IPR023198">
    <property type="entry name" value="PGP-like_dom2"/>
</dbReference>
<dbReference type="AlphaFoldDB" id="A0A1I1RTY4"/>
<dbReference type="STRING" id="1123397.SAMN05660831_01560"/>
<comment type="cofactor">
    <cofactor evidence="2 10">
        <name>Mg(2+)</name>
        <dbReference type="ChEBI" id="CHEBI:18420"/>
    </cofactor>
</comment>
<dbReference type="PRINTS" id="PR00413">
    <property type="entry name" value="HADHALOGNASE"/>
</dbReference>
<dbReference type="GO" id="GO:0006281">
    <property type="term" value="P:DNA repair"/>
    <property type="evidence" value="ECO:0007669"/>
    <property type="project" value="TreeGrafter"/>
</dbReference>
<dbReference type="GO" id="GO:0046872">
    <property type="term" value="F:metal ion binding"/>
    <property type="evidence" value="ECO:0007669"/>
    <property type="project" value="UniProtKB-KW"/>
</dbReference>
<evidence type="ECO:0000313" key="11">
    <source>
        <dbReference type="EMBL" id="SFD37522.1"/>
    </source>
</evidence>
<dbReference type="GO" id="GO:0008967">
    <property type="term" value="F:phosphoglycolate phosphatase activity"/>
    <property type="evidence" value="ECO:0007669"/>
    <property type="project" value="UniProtKB-UniRule"/>
</dbReference>
<keyword evidence="9 10" id="KW-0119">Carbohydrate metabolism</keyword>
<comment type="pathway">
    <text evidence="3 10">Organic acid metabolism; glycolate biosynthesis; glycolate from 2-phosphoglycolate: step 1/1.</text>
</comment>
<accession>A0A1I1RTY4</accession>
<evidence type="ECO:0000256" key="3">
    <source>
        <dbReference type="ARBA" id="ARBA00004818"/>
    </source>
</evidence>
<keyword evidence="8 10" id="KW-0460">Magnesium</keyword>
<evidence type="ECO:0000256" key="6">
    <source>
        <dbReference type="ARBA" id="ARBA00022723"/>
    </source>
</evidence>
<dbReference type="SUPFAM" id="SSF56784">
    <property type="entry name" value="HAD-like"/>
    <property type="match status" value="1"/>
</dbReference>
<dbReference type="NCBIfam" id="NF009695">
    <property type="entry name" value="PRK13222.1-2"/>
    <property type="match status" value="1"/>
</dbReference>
<dbReference type="Proteomes" id="UP000198611">
    <property type="component" value="Unassembled WGS sequence"/>
</dbReference>
<dbReference type="OrthoDB" id="9776368at2"/>
<sequence>MDPRLVIFDLDGTLVDSVPDLAHCVDEMMATLGREPRGEAMVNEWVGNGVERLVRRALIGQLEGEPDEDEFQRAYPLFLECYAANSSRHSRVYPGVMEGLAAIRDRGLPMACITNKAERFTTPLLTELGLAPFFGQVLAGDSLPRSKPDPLPLTQTAADFGVEPGQALMVGDSVSDVKAARAAGTPIVCMTYGYNHGRDIREMEPDAVMDRLDELPALLDSGRLRFS</sequence>
<dbReference type="HAMAP" id="MF_00495">
    <property type="entry name" value="GPH_hydrolase_bact"/>
    <property type="match status" value="1"/>
</dbReference>
<dbReference type="FunFam" id="3.40.50.1000:FF:000022">
    <property type="entry name" value="Phosphoglycolate phosphatase"/>
    <property type="match status" value="1"/>
</dbReference>
<comment type="similarity">
    <text evidence="4 10">Belongs to the HAD-like hydrolase superfamily. CbbY/CbbZ/Gph/YieH family.</text>
</comment>
<reference evidence="11 12" key="1">
    <citation type="submission" date="2016-10" db="EMBL/GenBank/DDBJ databases">
        <authorList>
            <person name="de Groot N.N."/>
        </authorList>
    </citation>
    <scope>NUCLEOTIDE SEQUENCE [LARGE SCALE GENOMIC DNA]</scope>
    <source>
        <strain evidence="11 12">HL3</strain>
    </source>
</reference>
<feature type="binding site" evidence="10">
    <location>
        <position position="9"/>
    </location>
    <ligand>
        <name>Mg(2+)</name>
        <dbReference type="ChEBI" id="CHEBI:18420"/>
    </ligand>
</feature>
<dbReference type="SFLD" id="SFLDS00003">
    <property type="entry name" value="Haloacid_Dehalogenase"/>
    <property type="match status" value="1"/>
</dbReference>
<feature type="binding site" evidence="10">
    <location>
        <position position="11"/>
    </location>
    <ligand>
        <name>Mg(2+)</name>
        <dbReference type="ChEBI" id="CHEBI:18420"/>
    </ligand>
</feature>
<evidence type="ECO:0000256" key="2">
    <source>
        <dbReference type="ARBA" id="ARBA00001946"/>
    </source>
</evidence>
<evidence type="ECO:0000256" key="8">
    <source>
        <dbReference type="ARBA" id="ARBA00022842"/>
    </source>
</evidence>
<evidence type="ECO:0000256" key="5">
    <source>
        <dbReference type="ARBA" id="ARBA00013078"/>
    </source>
</evidence>
<evidence type="ECO:0000256" key="9">
    <source>
        <dbReference type="ARBA" id="ARBA00023277"/>
    </source>
</evidence>
<dbReference type="EC" id="3.1.3.18" evidence="5 10"/>
<organism evidence="11 12">
    <name type="scientific">Thiohalospira halophila DSM 15071</name>
    <dbReference type="NCBI Taxonomy" id="1123397"/>
    <lineage>
        <taxon>Bacteria</taxon>
        <taxon>Pseudomonadati</taxon>
        <taxon>Pseudomonadota</taxon>
        <taxon>Gammaproteobacteria</taxon>
        <taxon>Thiohalospirales</taxon>
        <taxon>Thiohalospiraceae</taxon>
        <taxon>Thiohalospira</taxon>
    </lineage>
</organism>
<evidence type="ECO:0000256" key="7">
    <source>
        <dbReference type="ARBA" id="ARBA00022801"/>
    </source>
</evidence>